<keyword evidence="7" id="KW-1185">Reference proteome</keyword>
<comment type="caution">
    <text evidence="6">The sequence shown here is derived from an EMBL/GenBank/DDBJ whole genome shotgun (WGS) entry which is preliminary data.</text>
</comment>
<comment type="similarity">
    <text evidence="1">Belongs to the bacterial solute-binding protein 5 family.</text>
</comment>
<evidence type="ECO:0000313" key="7">
    <source>
        <dbReference type="Proteomes" id="UP000315440"/>
    </source>
</evidence>
<dbReference type="GO" id="GO:0015833">
    <property type="term" value="P:peptide transport"/>
    <property type="evidence" value="ECO:0007669"/>
    <property type="project" value="TreeGrafter"/>
</dbReference>
<dbReference type="Proteomes" id="UP000315440">
    <property type="component" value="Unassembled WGS sequence"/>
</dbReference>
<sequence>MTDRTLCVRRRPGVWSPIPLLLLATLVWSVGCGGPGGDVPGEPAASSEGETSEQPAEEPEETTEAGVSALGTELEPFDPPPLEEIDASAAWVDMPVFNARETLRERLAGEPPLVSEAEAMALRNDSDESNQKIYSVVRQLPASDEEVDYDAVFLHHVSADAKSLNPVMINSTVEFELLELTGLQLIGFDADFTPRAVGWAVESWQASEDRMYDKFVLRDDLTWSDGTPFTAHDVEFSYRTIMDPRAPIPAVRSTVEKLRWVHAYDDRTVVMFHREPLASWTENIQFPMIPKHVYEESLEDDPTLMASDHHLKHELKPVTLGPYEYASRTRGQEIVLRRRESWYMHDGEQVRDRPYLREFRYRIITDPNTTLLALKSGELQDARLTAEQWLTQTKGDDFYERNTKASGLEWTEFHIEWNTKDPIFRDARVRRAMAYAFDFDEMLQSVFYGLVEQGTGIFNPAAWMASQDVEPFVRDLDKAEDLLDEAGWDDSDGDGVRDKEIDGRLVPFEFTLITYQQPNAIKACTLLKDNLDQIGVVCNVKPVEFTVKTQLALDHKFQALMGGWGTGTDPSTLDNIFATGGGRNFSQYSNPEVDELFRQGQKEFDREKRAALYARIHEILYEDQPNLWLFYRKSLYGFDKRLRGFNFSPRDPYGVQPGLLGLWFPKE</sequence>
<dbReference type="AlphaFoldDB" id="A0A5C5ZVP5"/>
<keyword evidence="3" id="KW-0732">Signal</keyword>
<dbReference type="GO" id="GO:1904680">
    <property type="term" value="F:peptide transmembrane transporter activity"/>
    <property type="evidence" value="ECO:0007669"/>
    <property type="project" value="TreeGrafter"/>
</dbReference>
<dbReference type="InterPro" id="IPR000914">
    <property type="entry name" value="SBP_5_dom"/>
</dbReference>
<evidence type="ECO:0000256" key="1">
    <source>
        <dbReference type="ARBA" id="ARBA00005695"/>
    </source>
</evidence>
<dbReference type="RefSeq" id="WP_231993607.1">
    <property type="nucleotide sequence ID" value="NZ_SJPQ01000001.1"/>
</dbReference>
<dbReference type="Pfam" id="PF00496">
    <property type="entry name" value="SBP_bac_5"/>
    <property type="match status" value="1"/>
</dbReference>
<feature type="domain" description="Solute-binding protein family 5" evidence="5">
    <location>
        <begin position="197"/>
        <end position="572"/>
    </location>
</feature>
<dbReference type="Gene3D" id="3.40.190.10">
    <property type="entry name" value="Periplasmic binding protein-like II"/>
    <property type="match status" value="1"/>
</dbReference>
<dbReference type="SUPFAM" id="SSF53850">
    <property type="entry name" value="Periplasmic binding protein-like II"/>
    <property type="match status" value="1"/>
</dbReference>
<protein>
    <submittedName>
        <fullName evidence="6">Oligopeptide-binding protein AppA</fullName>
    </submittedName>
</protein>
<dbReference type="InterPro" id="IPR039424">
    <property type="entry name" value="SBP_5"/>
</dbReference>
<dbReference type="Gene3D" id="3.90.76.10">
    <property type="entry name" value="Dipeptide-binding Protein, Domain 1"/>
    <property type="match status" value="1"/>
</dbReference>
<reference evidence="6 7" key="1">
    <citation type="submission" date="2019-02" db="EMBL/GenBank/DDBJ databases">
        <title>Deep-cultivation of Planctomycetes and their phenomic and genomic characterization uncovers novel biology.</title>
        <authorList>
            <person name="Wiegand S."/>
            <person name="Jogler M."/>
            <person name="Boedeker C."/>
            <person name="Pinto D."/>
            <person name="Vollmers J."/>
            <person name="Rivas-Marin E."/>
            <person name="Kohn T."/>
            <person name="Peeters S.H."/>
            <person name="Heuer A."/>
            <person name="Rast P."/>
            <person name="Oberbeckmann S."/>
            <person name="Bunk B."/>
            <person name="Jeske O."/>
            <person name="Meyerdierks A."/>
            <person name="Storesund J.E."/>
            <person name="Kallscheuer N."/>
            <person name="Luecker S."/>
            <person name="Lage O.M."/>
            <person name="Pohl T."/>
            <person name="Merkel B.J."/>
            <person name="Hornburger P."/>
            <person name="Mueller R.-W."/>
            <person name="Bruemmer F."/>
            <person name="Labrenz M."/>
            <person name="Spormann A.M."/>
            <person name="Op Den Camp H."/>
            <person name="Overmann J."/>
            <person name="Amann R."/>
            <person name="Jetten M.S.M."/>
            <person name="Mascher T."/>
            <person name="Medema M.H."/>
            <person name="Devos D.P."/>
            <person name="Kaster A.-K."/>
            <person name="Ovreas L."/>
            <person name="Rohde M."/>
            <person name="Galperin M.Y."/>
            <person name="Jogler C."/>
        </authorList>
    </citation>
    <scope>NUCLEOTIDE SEQUENCE [LARGE SCALE GENOMIC DNA]</scope>
    <source>
        <strain evidence="6 7">Mal64</strain>
    </source>
</reference>
<evidence type="ECO:0000256" key="2">
    <source>
        <dbReference type="ARBA" id="ARBA00022448"/>
    </source>
</evidence>
<organism evidence="6 7">
    <name type="scientific">Pseudobythopirellula maris</name>
    <dbReference type="NCBI Taxonomy" id="2527991"/>
    <lineage>
        <taxon>Bacteria</taxon>
        <taxon>Pseudomonadati</taxon>
        <taxon>Planctomycetota</taxon>
        <taxon>Planctomycetia</taxon>
        <taxon>Pirellulales</taxon>
        <taxon>Lacipirellulaceae</taxon>
        <taxon>Pseudobythopirellula</taxon>
    </lineage>
</organism>
<keyword evidence="2" id="KW-0813">Transport</keyword>
<dbReference type="PROSITE" id="PS51257">
    <property type="entry name" value="PROKAR_LIPOPROTEIN"/>
    <property type="match status" value="1"/>
</dbReference>
<accession>A0A5C5ZVP5</accession>
<evidence type="ECO:0000256" key="4">
    <source>
        <dbReference type="SAM" id="MobiDB-lite"/>
    </source>
</evidence>
<dbReference type="PANTHER" id="PTHR30290:SF9">
    <property type="entry name" value="OLIGOPEPTIDE-BINDING PROTEIN APPA"/>
    <property type="match status" value="1"/>
</dbReference>
<dbReference type="PANTHER" id="PTHR30290">
    <property type="entry name" value="PERIPLASMIC BINDING COMPONENT OF ABC TRANSPORTER"/>
    <property type="match status" value="1"/>
</dbReference>
<evidence type="ECO:0000259" key="5">
    <source>
        <dbReference type="Pfam" id="PF00496"/>
    </source>
</evidence>
<evidence type="ECO:0000256" key="3">
    <source>
        <dbReference type="ARBA" id="ARBA00022729"/>
    </source>
</evidence>
<dbReference type="EMBL" id="SJPQ01000001">
    <property type="protein sequence ID" value="TWT91128.1"/>
    <property type="molecule type" value="Genomic_DNA"/>
</dbReference>
<gene>
    <name evidence="6" type="primary">appA</name>
    <name evidence="6" type="ORF">Mal64_15270</name>
</gene>
<feature type="region of interest" description="Disordered" evidence="4">
    <location>
        <begin position="34"/>
        <end position="67"/>
    </location>
</feature>
<dbReference type="Gene3D" id="3.10.105.10">
    <property type="entry name" value="Dipeptide-binding Protein, Domain 3"/>
    <property type="match status" value="1"/>
</dbReference>
<name>A0A5C5ZVP5_9BACT</name>
<evidence type="ECO:0000313" key="6">
    <source>
        <dbReference type="EMBL" id="TWT91128.1"/>
    </source>
</evidence>
<proteinExistence type="inferred from homology"/>